<dbReference type="EMBL" id="JAATEM010000095">
    <property type="protein sequence ID" value="NJP54010.1"/>
    <property type="molecule type" value="Genomic_DNA"/>
</dbReference>
<feature type="non-terminal residue" evidence="3">
    <location>
        <position position="1"/>
    </location>
</feature>
<accession>A0ABX1AC80</accession>
<gene>
    <name evidence="3" type="ORF">HCJ93_29090</name>
</gene>
<reference evidence="3 4" key="1">
    <citation type="submission" date="2020-03" db="EMBL/GenBank/DDBJ databases">
        <title>WGS of actinomycetes isolated from Thailand.</title>
        <authorList>
            <person name="Thawai C."/>
        </authorList>
    </citation>
    <scope>NUCLEOTIDE SEQUENCE [LARGE SCALE GENOMIC DNA]</scope>
    <source>
        <strain evidence="3 4">SBST2-5</strain>
    </source>
</reference>
<dbReference type="RefSeq" id="WP_167998810.1">
    <property type="nucleotide sequence ID" value="NZ_JAATEM010000095.1"/>
</dbReference>
<sequence length="130" mass="13754">AWPETDRPRRAGVSSFGVSGTNAHAIIEESPIALDQGRPAVSGVVPWVISARTADALRDQARQLREYVEQRPELDTAAVADTLVNGRALFEHRAVVVAETPDALTAALDALAQGEPSPHLVQGIAPDETG</sequence>
<evidence type="ECO:0000313" key="4">
    <source>
        <dbReference type="Proteomes" id="UP000730591"/>
    </source>
</evidence>
<organism evidence="3 4">
    <name type="scientific">Streptomyces composti</name>
    <dbReference type="NCBI Taxonomy" id="2720025"/>
    <lineage>
        <taxon>Bacteria</taxon>
        <taxon>Bacillati</taxon>
        <taxon>Actinomycetota</taxon>
        <taxon>Actinomycetes</taxon>
        <taxon>Kitasatosporales</taxon>
        <taxon>Streptomycetaceae</taxon>
        <taxon>Streptomyces</taxon>
    </lineage>
</organism>
<proteinExistence type="predicted"/>
<protein>
    <recommendedName>
        <fullName evidence="5">Polyketide synthase C-terminal extension domain-containing protein</fullName>
    </recommendedName>
</protein>
<keyword evidence="2" id="KW-0511">Multifunctional enzyme</keyword>
<dbReference type="Gene3D" id="3.30.70.3290">
    <property type="match status" value="1"/>
</dbReference>
<dbReference type="Proteomes" id="UP000730591">
    <property type="component" value="Unassembled WGS sequence"/>
</dbReference>
<feature type="non-terminal residue" evidence="3">
    <location>
        <position position="130"/>
    </location>
</feature>
<dbReference type="InterPro" id="IPR050091">
    <property type="entry name" value="PKS_NRPS_Biosynth_Enz"/>
</dbReference>
<evidence type="ECO:0000256" key="2">
    <source>
        <dbReference type="ARBA" id="ARBA00023268"/>
    </source>
</evidence>
<dbReference type="InterPro" id="IPR016039">
    <property type="entry name" value="Thiolase-like"/>
</dbReference>
<dbReference type="SUPFAM" id="SSF53901">
    <property type="entry name" value="Thiolase-like"/>
    <property type="match status" value="1"/>
</dbReference>
<name>A0ABX1AC80_9ACTN</name>
<dbReference type="Pfam" id="PF22621">
    <property type="entry name" value="CurL-like_PKS_C"/>
    <property type="match status" value="1"/>
</dbReference>
<evidence type="ECO:0000313" key="3">
    <source>
        <dbReference type="EMBL" id="NJP54010.1"/>
    </source>
</evidence>
<evidence type="ECO:0008006" key="5">
    <source>
        <dbReference type="Google" id="ProtNLM"/>
    </source>
</evidence>
<evidence type="ECO:0000256" key="1">
    <source>
        <dbReference type="ARBA" id="ARBA00022679"/>
    </source>
</evidence>
<dbReference type="Gene3D" id="3.40.47.10">
    <property type="match status" value="1"/>
</dbReference>
<dbReference type="PANTHER" id="PTHR43775">
    <property type="entry name" value="FATTY ACID SYNTHASE"/>
    <property type="match status" value="1"/>
</dbReference>
<keyword evidence="1" id="KW-0808">Transferase</keyword>
<dbReference type="PANTHER" id="PTHR43775:SF51">
    <property type="entry name" value="INACTIVE PHENOLPHTHIOCEROL SYNTHESIS POLYKETIDE SYNTHASE TYPE I PKS1-RELATED"/>
    <property type="match status" value="1"/>
</dbReference>
<comment type="caution">
    <text evidence="3">The sequence shown here is derived from an EMBL/GenBank/DDBJ whole genome shotgun (WGS) entry which is preliminary data.</text>
</comment>
<keyword evidence="4" id="KW-1185">Reference proteome</keyword>